<dbReference type="GO" id="GO:0016020">
    <property type="term" value="C:membrane"/>
    <property type="evidence" value="ECO:0007669"/>
    <property type="project" value="TreeGrafter"/>
</dbReference>
<dbReference type="PRINTS" id="PR00111">
    <property type="entry name" value="ABHYDROLASE"/>
</dbReference>
<dbReference type="PRINTS" id="PR00412">
    <property type="entry name" value="EPOXHYDRLASE"/>
</dbReference>
<dbReference type="PANTHER" id="PTHR43798">
    <property type="entry name" value="MONOACYLGLYCEROL LIPASE"/>
    <property type="match status" value="1"/>
</dbReference>
<name>H5SIR2_9ZZZZ</name>
<dbReference type="InterPro" id="IPR029058">
    <property type="entry name" value="AB_hydrolase_fold"/>
</dbReference>
<accession>H5SIR2</accession>
<dbReference type="AlphaFoldDB" id="H5SIR2"/>
<gene>
    <name evidence="3" type="ORF">HGMM_F34B05C22</name>
</gene>
<dbReference type="InterPro" id="IPR000639">
    <property type="entry name" value="Epox_hydrolase-like"/>
</dbReference>
<evidence type="ECO:0000256" key="1">
    <source>
        <dbReference type="ARBA" id="ARBA00022801"/>
    </source>
</evidence>
<organism evidence="3">
    <name type="scientific">uncultured prokaryote</name>
    <dbReference type="NCBI Taxonomy" id="198431"/>
    <lineage>
        <taxon>unclassified sequences</taxon>
        <taxon>environmental samples</taxon>
    </lineage>
</organism>
<dbReference type="PANTHER" id="PTHR43798:SF31">
    <property type="entry name" value="AB HYDROLASE SUPERFAMILY PROTEIN YCLE"/>
    <property type="match status" value="1"/>
</dbReference>
<protein>
    <submittedName>
        <fullName evidence="3">Hypothetical conserved protein</fullName>
    </submittedName>
</protein>
<evidence type="ECO:0000313" key="3">
    <source>
        <dbReference type="EMBL" id="BAL56048.1"/>
    </source>
</evidence>
<dbReference type="EMBL" id="AP011736">
    <property type="protein sequence ID" value="BAL56048.1"/>
    <property type="molecule type" value="Genomic_DNA"/>
</dbReference>
<dbReference type="Gene3D" id="3.40.50.1820">
    <property type="entry name" value="alpha/beta hydrolase"/>
    <property type="match status" value="1"/>
</dbReference>
<evidence type="ECO:0000259" key="2">
    <source>
        <dbReference type="Pfam" id="PF00561"/>
    </source>
</evidence>
<proteinExistence type="predicted"/>
<dbReference type="SUPFAM" id="SSF53474">
    <property type="entry name" value="alpha/beta-Hydrolases"/>
    <property type="match status" value="1"/>
</dbReference>
<dbReference type="GO" id="GO:0016787">
    <property type="term" value="F:hydrolase activity"/>
    <property type="evidence" value="ECO:0007669"/>
    <property type="project" value="UniProtKB-KW"/>
</dbReference>
<sequence length="283" mass="31015">MSTIQVADPAANTGRALNIYYQVRGEGRDVVLIHGWASSWRLWQGTMDVLAEAGCRAWALDLPGFGASDKPADGWYSIENFAALVSAFCQALGLERASIVGHSMGGTIALLLGLEQPHMVERLVAVSPVVSGRLNFPVRMFASRWLGRWLYGLSARSWPLAAAGAQLLYNRSWSLRPRAHHRRAWEDLSRASPHAALGSLRALAHFDLSPRLQAITAPTLILAGAGDLNVPPSQARLAAARIPGARLVILPGARHLPMNDQPERFYRELRQFLMADMETVLAR</sequence>
<dbReference type="InterPro" id="IPR050266">
    <property type="entry name" value="AB_hydrolase_sf"/>
</dbReference>
<reference evidence="3" key="2">
    <citation type="journal article" date="2012" name="PLoS ONE">
        <title>A Deeply Branching Thermophilic Bacterium with an Ancient Acetyl-CoA Pathway Dominates a Subsurface Ecosystem.</title>
        <authorList>
            <person name="Takami H."/>
            <person name="Noguchi H."/>
            <person name="Takaki Y."/>
            <person name="Uchiyama I."/>
            <person name="Toyoda A."/>
            <person name="Nishi S."/>
            <person name="Chee G.-J."/>
            <person name="Arai W."/>
            <person name="Nunoura T."/>
            <person name="Itoh T."/>
            <person name="Hattori M."/>
            <person name="Takai K."/>
        </authorList>
    </citation>
    <scope>NUCLEOTIDE SEQUENCE</scope>
</reference>
<reference evidence="3" key="1">
    <citation type="journal article" date="2005" name="Environ. Microbiol.">
        <title>Genetic and functional properties of uncultivated thermophilic crenarchaeotes from a subsurface gold mine as revealed by analysis of genome fragments.</title>
        <authorList>
            <person name="Nunoura T."/>
            <person name="Hirayama H."/>
            <person name="Takami H."/>
            <person name="Oida H."/>
            <person name="Nishi S."/>
            <person name="Shimamura S."/>
            <person name="Suzuki Y."/>
            <person name="Inagaki F."/>
            <person name="Takai K."/>
            <person name="Nealson K.H."/>
            <person name="Horikoshi K."/>
        </authorList>
    </citation>
    <scope>NUCLEOTIDE SEQUENCE</scope>
</reference>
<keyword evidence="1" id="KW-0378">Hydrolase</keyword>
<dbReference type="Pfam" id="PF00561">
    <property type="entry name" value="Abhydrolase_1"/>
    <property type="match status" value="1"/>
</dbReference>
<feature type="domain" description="AB hydrolase-1" evidence="2">
    <location>
        <begin position="30"/>
        <end position="257"/>
    </location>
</feature>
<dbReference type="InterPro" id="IPR000073">
    <property type="entry name" value="AB_hydrolase_1"/>
</dbReference>